<protein>
    <submittedName>
        <fullName evidence="1">Uncharacterized protein</fullName>
    </submittedName>
</protein>
<comment type="caution">
    <text evidence="1">The sequence shown here is derived from an EMBL/GenBank/DDBJ whole genome shotgun (WGS) entry which is preliminary data.</text>
</comment>
<dbReference type="EMBL" id="JBDODL010003511">
    <property type="protein sequence ID" value="MES1922724.1"/>
    <property type="molecule type" value="Genomic_DNA"/>
</dbReference>
<accession>A0ABV2ATB8</accession>
<organism evidence="1 2">
    <name type="scientific">Bonamia ostreae</name>
    <dbReference type="NCBI Taxonomy" id="126728"/>
    <lineage>
        <taxon>Eukaryota</taxon>
        <taxon>Sar</taxon>
        <taxon>Rhizaria</taxon>
        <taxon>Endomyxa</taxon>
        <taxon>Ascetosporea</taxon>
        <taxon>Haplosporida</taxon>
        <taxon>Bonamia</taxon>
    </lineage>
</organism>
<evidence type="ECO:0000313" key="2">
    <source>
        <dbReference type="Proteomes" id="UP001439008"/>
    </source>
</evidence>
<sequence length="131" mass="15322">MLYEVLVHVPEAYADTHKFKTGTKIFVENLTNDVVNTIRHGEVKEVPVFFDSILLRGDEIYFHHNVIRETIDWHGKEKTGMYDFDKKNGLYRCPLDQIFAIVRDGKFIAIDPYCFVKPVPQEEIEDKNGFL</sequence>
<proteinExistence type="predicted"/>
<evidence type="ECO:0000313" key="1">
    <source>
        <dbReference type="EMBL" id="MES1922724.1"/>
    </source>
</evidence>
<gene>
    <name evidence="1" type="ORF">MHBO_004247</name>
</gene>
<reference evidence="1 2" key="1">
    <citation type="journal article" date="2024" name="BMC Biol.">
        <title>Comparative genomics of Ascetosporea gives new insight into the evolutionary basis for animal parasitism in Rhizaria.</title>
        <authorList>
            <person name="Hiltunen Thoren M."/>
            <person name="Onut-Brannstrom I."/>
            <person name="Alfjorden A."/>
            <person name="Peckova H."/>
            <person name="Swords F."/>
            <person name="Hooper C."/>
            <person name="Holzer A.S."/>
            <person name="Bass D."/>
            <person name="Burki F."/>
        </authorList>
    </citation>
    <scope>NUCLEOTIDE SEQUENCE [LARGE SCALE GENOMIC DNA]</scope>
    <source>
        <strain evidence="1">20-A016</strain>
    </source>
</reference>
<name>A0ABV2ATB8_9EUKA</name>
<feature type="non-terminal residue" evidence="1">
    <location>
        <position position="131"/>
    </location>
</feature>
<keyword evidence="2" id="KW-1185">Reference proteome</keyword>
<dbReference type="Proteomes" id="UP001439008">
    <property type="component" value="Unassembled WGS sequence"/>
</dbReference>